<accession>A0A967F3Z8</accession>
<comment type="caution">
    <text evidence="11">The sequence shown here is derived from an EMBL/GenBank/DDBJ whole genome shotgun (WGS) entry which is preliminary data.</text>
</comment>
<keyword evidence="5" id="KW-0378">Hydrolase</keyword>
<dbReference type="InterPro" id="IPR001478">
    <property type="entry name" value="PDZ"/>
</dbReference>
<dbReference type="NCBIfam" id="TIGR02037">
    <property type="entry name" value="degP_htrA_DO"/>
    <property type="match status" value="1"/>
</dbReference>
<dbReference type="Proteomes" id="UP000761264">
    <property type="component" value="Unassembled WGS sequence"/>
</dbReference>
<dbReference type="GO" id="GO:0004252">
    <property type="term" value="F:serine-type endopeptidase activity"/>
    <property type="evidence" value="ECO:0007669"/>
    <property type="project" value="InterPro"/>
</dbReference>
<feature type="binding site" evidence="8">
    <location>
        <position position="140"/>
    </location>
    <ligand>
        <name>substrate</name>
    </ligand>
</feature>
<evidence type="ECO:0000256" key="9">
    <source>
        <dbReference type="SAM" id="MobiDB-lite"/>
    </source>
</evidence>
<evidence type="ECO:0000256" key="3">
    <source>
        <dbReference type="ARBA" id="ARBA00022729"/>
    </source>
</evidence>
<dbReference type="PANTHER" id="PTHR22939:SF129">
    <property type="entry name" value="SERINE PROTEASE HTRA2, MITOCHONDRIAL"/>
    <property type="match status" value="1"/>
</dbReference>
<protein>
    <submittedName>
        <fullName evidence="11">Do family serine endopeptidase</fullName>
    </submittedName>
</protein>
<dbReference type="EMBL" id="JAAQPH010000043">
    <property type="protein sequence ID" value="NIA72411.1"/>
    <property type="molecule type" value="Genomic_DNA"/>
</dbReference>
<keyword evidence="6" id="KW-0720">Serine protease</keyword>
<dbReference type="PROSITE" id="PS50106">
    <property type="entry name" value="PDZ"/>
    <property type="match status" value="2"/>
</dbReference>
<dbReference type="SUPFAM" id="SSF50156">
    <property type="entry name" value="PDZ domain-like"/>
    <property type="match status" value="2"/>
</dbReference>
<feature type="active site" description="Charge relay system" evidence="7">
    <location>
        <position position="246"/>
    </location>
</feature>
<proteinExistence type="inferred from homology"/>
<dbReference type="GO" id="GO:0006508">
    <property type="term" value="P:proteolysis"/>
    <property type="evidence" value="ECO:0007669"/>
    <property type="project" value="UniProtKB-KW"/>
</dbReference>
<evidence type="ECO:0000313" key="12">
    <source>
        <dbReference type="Proteomes" id="UP000761264"/>
    </source>
</evidence>
<evidence type="ECO:0000256" key="5">
    <source>
        <dbReference type="ARBA" id="ARBA00022801"/>
    </source>
</evidence>
<feature type="active site" description="Charge relay system" evidence="7">
    <location>
        <position position="170"/>
    </location>
</feature>
<dbReference type="InterPro" id="IPR036034">
    <property type="entry name" value="PDZ_sf"/>
</dbReference>
<evidence type="ECO:0000256" key="8">
    <source>
        <dbReference type="PIRSR" id="PIRSR611782-2"/>
    </source>
</evidence>
<dbReference type="Pfam" id="PF13365">
    <property type="entry name" value="Trypsin_2"/>
    <property type="match status" value="1"/>
</dbReference>
<dbReference type="Gene3D" id="2.40.10.120">
    <property type="match status" value="1"/>
</dbReference>
<sequence length="499" mass="52873">MKGDRTKQRGRQALSWSNRAESAPSGTGPLRACLAAAALFLAAVAAQPSLGAERVVPQQRDEVMLSFAPVVRQAAPAVVNIFTKRKVKQRRPVTSLLDDPFFQRFFGGNSDGQRRRNSEQSSLGSGVIVDPDGFVVTNEHVIKGASIIKVVLNDRREFEAELVLADPRTDLAVLRINPEGEALPSIAFRDSDTVEVGDLVLALGNPFGVGQTVTSGIVSALARTQVGITDFSFFIQTDAAINPGNSGGALVTMDGRLIGINTAIYSRTGGSVGIGFAIPANMVRTVVASARSGGALVRAWSGLSGQTLTSELAEGLRLERPGGVVINEVYEGGPADRAGVKAGDVLVTIDEQPVNDLEALNYRVATGEIGRAVNVGLYRQGALISAVLPLEPPPETPLRNEIRLLGHHPLGGAIVASLSPALAEEMELSGHWQGVIITRVQRGTPARRVGFRANDIILSLNGTVYKSSAELATALDRSADRWEVTFKRGGKVRKVAFGP</sequence>
<dbReference type="SUPFAM" id="SSF50494">
    <property type="entry name" value="Trypsin-like serine proteases"/>
    <property type="match status" value="1"/>
</dbReference>
<feature type="domain" description="PDZ" evidence="10">
    <location>
        <begin position="406"/>
        <end position="490"/>
    </location>
</feature>
<feature type="active site" description="Charge relay system" evidence="7">
    <location>
        <position position="140"/>
    </location>
</feature>
<feature type="domain" description="PDZ" evidence="10">
    <location>
        <begin position="315"/>
        <end position="381"/>
    </location>
</feature>
<evidence type="ECO:0000256" key="2">
    <source>
        <dbReference type="ARBA" id="ARBA00022670"/>
    </source>
</evidence>
<dbReference type="SMART" id="SM00228">
    <property type="entry name" value="PDZ"/>
    <property type="match status" value="2"/>
</dbReference>
<dbReference type="InterPro" id="IPR011782">
    <property type="entry name" value="Pept_S1C_Do"/>
</dbReference>
<keyword evidence="12" id="KW-1185">Reference proteome</keyword>
<dbReference type="Pfam" id="PF13180">
    <property type="entry name" value="PDZ_2"/>
    <property type="match status" value="2"/>
</dbReference>
<feature type="binding site" evidence="8">
    <location>
        <begin position="244"/>
        <end position="246"/>
    </location>
    <ligand>
        <name>substrate</name>
    </ligand>
</feature>
<keyword evidence="4" id="KW-0677">Repeat</keyword>
<feature type="binding site" evidence="8">
    <location>
        <position position="170"/>
    </location>
    <ligand>
        <name>substrate</name>
    </ligand>
</feature>
<comment type="similarity">
    <text evidence="1">Belongs to the peptidase S1C family.</text>
</comment>
<evidence type="ECO:0000256" key="6">
    <source>
        <dbReference type="ARBA" id="ARBA00022825"/>
    </source>
</evidence>
<keyword evidence="3" id="KW-0732">Signal</keyword>
<keyword evidence="2" id="KW-0645">Protease</keyword>
<reference evidence="11" key="1">
    <citation type="submission" date="2020-03" db="EMBL/GenBank/DDBJ databases">
        <title>Genome of Pelagibius litoralis DSM 21314T.</title>
        <authorList>
            <person name="Wang G."/>
        </authorList>
    </citation>
    <scope>NUCLEOTIDE SEQUENCE</scope>
    <source>
        <strain evidence="11">DSM 21314</strain>
    </source>
</reference>
<evidence type="ECO:0000256" key="7">
    <source>
        <dbReference type="PIRSR" id="PIRSR611782-1"/>
    </source>
</evidence>
<evidence type="ECO:0000256" key="1">
    <source>
        <dbReference type="ARBA" id="ARBA00010541"/>
    </source>
</evidence>
<evidence type="ECO:0000313" key="11">
    <source>
        <dbReference type="EMBL" id="NIA72411.1"/>
    </source>
</evidence>
<dbReference type="AlphaFoldDB" id="A0A967F3Z8"/>
<evidence type="ECO:0000256" key="4">
    <source>
        <dbReference type="ARBA" id="ARBA00022737"/>
    </source>
</evidence>
<dbReference type="Gene3D" id="2.30.42.10">
    <property type="match status" value="2"/>
</dbReference>
<name>A0A967F3Z8_9PROT</name>
<dbReference type="PANTHER" id="PTHR22939">
    <property type="entry name" value="SERINE PROTEASE FAMILY S1C HTRA-RELATED"/>
    <property type="match status" value="1"/>
</dbReference>
<evidence type="ECO:0000259" key="10">
    <source>
        <dbReference type="PROSITE" id="PS50106"/>
    </source>
</evidence>
<gene>
    <name evidence="11" type="ORF">HBA54_27865</name>
</gene>
<dbReference type="InterPro" id="IPR001940">
    <property type="entry name" value="Peptidase_S1C"/>
</dbReference>
<dbReference type="InterPro" id="IPR009003">
    <property type="entry name" value="Peptidase_S1_PA"/>
</dbReference>
<organism evidence="11 12">
    <name type="scientific">Pelagibius litoralis</name>
    <dbReference type="NCBI Taxonomy" id="374515"/>
    <lineage>
        <taxon>Bacteria</taxon>
        <taxon>Pseudomonadati</taxon>
        <taxon>Pseudomonadota</taxon>
        <taxon>Alphaproteobacteria</taxon>
        <taxon>Rhodospirillales</taxon>
        <taxon>Rhodovibrionaceae</taxon>
        <taxon>Pelagibius</taxon>
    </lineage>
</organism>
<feature type="region of interest" description="Disordered" evidence="9">
    <location>
        <begin position="1"/>
        <end position="27"/>
    </location>
</feature>
<dbReference type="PRINTS" id="PR00834">
    <property type="entry name" value="PROTEASES2C"/>
</dbReference>